<dbReference type="UniPathway" id="UPA00559"/>
<keyword evidence="5" id="KW-0436">Ligase</keyword>
<dbReference type="Pfam" id="PF01902">
    <property type="entry name" value="Diphthami_syn_2"/>
    <property type="match status" value="1"/>
</dbReference>
<dbReference type="GO" id="GO:0017183">
    <property type="term" value="P:protein histidyl modification to diphthamide"/>
    <property type="evidence" value="ECO:0007669"/>
    <property type="project" value="UniProtKB-UniPathway"/>
</dbReference>
<dbReference type="Gene3D" id="3.30.1330.40">
    <property type="entry name" value="RutC-like"/>
    <property type="match status" value="2"/>
</dbReference>
<dbReference type="PANTHER" id="PTHR12196">
    <property type="entry name" value="DOMAIN OF UNKNOWN FUNCTION 71 DUF71 -CONTAINING PROTEIN"/>
    <property type="match status" value="1"/>
</dbReference>
<evidence type="ECO:0000256" key="7">
    <source>
        <dbReference type="ARBA" id="ARBA00022840"/>
    </source>
</evidence>
<evidence type="ECO:0000256" key="6">
    <source>
        <dbReference type="ARBA" id="ARBA00022741"/>
    </source>
</evidence>
<comment type="similarity">
    <text evidence="2">Belongs to the Diphthine--ammonia ligase family.</text>
</comment>
<evidence type="ECO:0000256" key="9">
    <source>
        <dbReference type="ARBA" id="ARBA00031202"/>
    </source>
</evidence>
<evidence type="ECO:0000256" key="5">
    <source>
        <dbReference type="ARBA" id="ARBA00022598"/>
    </source>
</evidence>
<dbReference type="InterPro" id="IPR002761">
    <property type="entry name" value="Diphthami_syn_dom"/>
</dbReference>
<dbReference type="FunFam" id="3.40.50.620:FF:000069">
    <property type="entry name" value="diphthine--ammonia ligase"/>
    <property type="match status" value="1"/>
</dbReference>
<dbReference type="GO" id="GO:0005524">
    <property type="term" value="F:ATP binding"/>
    <property type="evidence" value="ECO:0007669"/>
    <property type="project" value="UniProtKB-KW"/>
</dbReference>
<dbReference type="Gene3D" id="3.40.50.620">
    <property type="entry name" value="HUPs"/>
    <property type="match status" value="1"/>
</dbReference>
<comment type="catalytic activity">
    <reaction evidence="12">
        <text>diphthine-[translation elongation factor 2] + NH4(+) + ATP = diphthamide-[translation elongation factor 2] + AMP + diphosphate + H(+)</text>
        <dbReference type="Rhea" id="RHEA:19753"/>
        <dbReference type="Rhea" id="RHEA-COMP:10172"/>
        <dbReference type="Rhea" id="RHEA-COMP:10174"/>
        <dbReference type="ChEBI" id="CHEBI:15378"/>
        <dbReference type="ChEBI" id="CHEBI:16692"/>
        <dbReference type="ChEBI" id="CHEBI:28938"/>
        <dbReference type="ChEBI" id="CHEBI:30616"/>
        <dbReference type="ChEBI" id="CHEBI:33019"/>
        <dbReference type="ChEBI" id="CHEBI:82696"/>
        <dbReference type="ChEBI" id="CHEBI:456215"/>
        <dbReference type="EC" id="6.3.1.14"/>
    </reaction>
</comment>
<dbReference type="Gene3D" id="3.90.1490.10">
    <property type="entry name" value="putative n-type atp pyrophosphatase, domain 2"/>
    <property type="match status" value="1"/>
</dbReference>
<dbReference type="InterPro" id="IPR007110">
    <property type="entry name" value="Ig-like_dom"/>
</dbReference>
<name>A0A023F2R4_TRIIF</name>
<dbReference type="EMBL" id="GBBI01003092">
    <property type="protein sequence ID" value="JAC15620.1"/>
    <property type="molecule type" value="mRNA"/>
</dbReference>
<dbReference type="GO" id="GO:0017178">
    <property type="term" value="F:diphthine-ammonia ligase activity"/>
    <property type="evidence" value="ECO:0007669"/>
    <property type="project" value="UniProtKB-EC"/>
</dbReference>
<feature type="region of interest" description="Disordered" evidence="13">
    <location>
        <begin position="281"/>
        <end position="315"/>
    </location>
</feature>
<dbReference type="SUPFAM" id="SSF55298">
    <property type="entry name" value="YjgF-like"/>
    <property type="match status" value="2"/>
</dbReference>
<keyword evidence="6" id="KW-0547">Nucleotide-binding</keyword>
<evidence type="ECO:0000313" key="15">
    <source>
        <dbReference type="EMBL" id="JAC15620.1"/>
    </source>
</evidence>
<reference evidence="15" key="1">
    <citation type="journal article" date="2014" name="PLoS Negl. Trop. Dis.">
        <title>An updated insight into the Sialotranscriptome of Triatoma infestans: developmental stage and geographic variations.</title>
        <authorList>
            <person name="Schwarz A."/>
            <person name="Medrano-Mercado N."/>
            <person name="Schaub G.A."/>
            <person name="Struchiner C.J."/>
            <person name="Bargues M.D."/>
            <person name="Levy M.Z."/>
            <person name="Ribeiro J.M."/>
        </authorList>
    </citation>
    <scope>NUCLEOTIDE SEQUENCE</scope>
    <source>
        <strain evidence="15">Chile</strain>
        <tissue evidence="15">Salivary glands</tissue>
    </source>
</reference>
<evidence type="ECO:0000256" key="8">
    <source>
        <dbReference type="ARBA" id="ARBA00029814"/>
    </source>
</evidence>
<dbReference type="InterPro" id="IPR030662">
    <property type="entry name" value="DPH6/MJ0570"/>
</dbReference>
<dbReference type="AlphaFoldDB" id="A0A023F2R4"/>
<evidence type="ECO:0000256" key="3">
    <source>
        <dbReference type="ARBA" id="ARBA00012089"/>
    </source>
</evidence>
<proteinExistence type="evidence at transcript level"/>
<feature type="domain" description="Ig-like" evidence="14">
    <location>
        <begin position="530"/>
        <end position="613"/>
    </location>
</feature>
<organism evidence="15">
    <name type="scientific">Triatoma infestans</name>
    <name type="common">Assassin bug</name>
    <dbReference type="NCBI Taxonomy" id="30076"/>
    <lineage>
        <taxon>Eukaryota</taxon>
        <taxon>Metazoa</taxon>
        <taxon>Ecdysozoa</taxon>
        <taxon>Arthropoda</taxon>
        <taxon>Hexapoda</taxon>
        <taxon>Insecta</taxon>
        <taxon>Pterygota</taxon>
        <taxon>Neoptera</taxon>
        <taxon>Paraneoptera</taxon>
        <taxon>Hemiptera</taxon>
        <taxon>Heteroptera</taxon>
        <taxon>Panheteroptera</taxon>
        <taxon>Cimicomorpha</taxon>
        <taxon>Reduviidae</taxon>
        <taxon>Triatominae</taxon>
        <taxon>Triatoma</taxon>
    </lineage>
</organism>
<evidence type="ECO:0000256" key="13">
    <source>
        <dbReference type="SAM" id="MobiDB-lite"/>
    </source>
</evidence>
<accession>A0A023F2R4</accession>
<evidence type="ECO:0000256" key="2">
    <source>
        <dbReference type="ARBA" id="ARBA00008496"/>
    </source>
</evidence>
<dbReference type="FunFam" id="3.30.1330.40:FF:000010">
    <property type="entry name" value="Diphthine--ammonia ligase"/>
    <property type="match status" value="1"/>
</dbReference>
<feature type="compositionally biased region" description="Basic and acidic residues" evidence="13">
    <location>
        <begin position="292"/>
        <end position="307"/>
    </location>
</feature>
<evidence type="ECO:0000256" key="12">
    <source>
        <dbReference type="ARBA" id="ARBA00048108"/>
    </source>
</evidence>
<dbReference type="EC" id="6.3.1.14" evidence="3"/>
<evidence type="ECO:0000256" key="10">
    <source>
        <dbReference type="ARBA" id="ARBA00031552"/>
    </source>
</evidence>
<sequence>MRVVALISGGKDSCYNMLQCVMAGHEIVALANLKPDNQDELDSYMYQTVGHQGVEFYAEAMNLPLFRQPTAGVAVHNEKLYTPTPEDEVEDLYDLLLKVKEQIEIEAVAVGAVLSDYQRLRVENVCTRLRLVPLAYLWRRDQAELLQEMIDSQIDAIVIKVAALGLDPAKHLGLRISEIQPHLISMNEKYGLNICGEGGEYETFTLDCPLFCKSLVIDDYETVIHSNDAIAPVGYLNFTKLRLVDKEGIDSDSSLIERLQMCRMRTAEDYILDIDQAEVTDTDSDVGEGEPSSDKGTDPLLEIRENEPSPLSPSVVSNSKGWTWFGGIVGENTDLQLATVDALTKLGNLLAEKGLDFSNLVLVSLHIRDLSEYSSVNSSYLSVISGANPPVRVCLGTGLNEQTPVLLIALAYAKQKHAMHVQSISHWAPANIGPYSQAIRVGDIIYVAGQIGLVPGTMTLVTGGIRRQCRLALRHVGRLVKAMDKDIQLRDVVQGICYVTNASYIREARKEWERRTNNAIIEYVVVPELPKTALVEWQVWAHRGNTRFEYEETGCVVGENRVSIRRRWNYENTVSAVVCYVSTVSSMSNPVISELGVQGGYTCETLSESQLIEVLRYAMSRLFKGVPPPAVLQQNTNSSATDSDVNTEDHSTTATTYEGSACTTAPAAILSPPPACSLQVYYRVGRAPSPHLVLDALSQLDEFNIAASLIPVCQLNHPNTFISLCAVRHD</sequence>
<dbReference type="InterPro" id="IPR006175">
    <property type="entry name" value="YjgF/YER057c/UK114"/>
</dbReference>
<dbReference type="NCBIfam" id="TIGR00290">
    <property type="entry name" value="MJ0570_dom"/>
    <property type="match status" value="1"/>
</dbReference>
<comment type="pathway">
    <text evidence="1">Protein modification; peptidyl-diphthamide biosynthesis.</text>
</comment>
<keyword evidence="7" id="KW-0067">ATP-binding</keyword>
<dbReference type="InterPro" id="IPR014729">
    <property type="entry name" value="Rossmann-like_a/b/a_fold"/>
</dbReference>
<dbReference type="CDD" id="cd06156">
    <property type="entry name" value="eu_AANH_C_2"/>
    <property type="match status" value="1"/>
</dbReference>
<dbReference type="Pfam" id="PF01042">
    <property type="entry name" value="Ribonuc_L-PSP"/>
    <property type="match status" value="1"/>
</dbReference>
<evidence type="ECO:0000256" key="11">
    <source>
        <dbReference type="ARBA" id="ARBA00032849"/>
    </source>
</evidence>
<protein>
    <recommendedName>
        <fullName evidence="4">Diphthine--ammonia ligase</fullName>
        <ecNumber evidence="3">6.3.1.14</ecNumber>
    </recommendedName>
    <alternativeName>
        <fullName evidence="9">ATP-binding domain-containing protein 4</fullName>
    </alternativeName>
    <alternativeName>
        <fullName evidence="8">Diphthamide synthase</fullName>
    </alternativeName>
    <alternativeName>
        <fullName evidence="10">Diphthamide synthetase</fullName>
    </alternativeName>
    <alternativeName>
        <fullName evidence="11">Protein DPH6 homolog</fullName>
    </alternativeName>
</protein>
<dbReference type="CDD" id="cd01994">
    <property type="entry name" value="AANH_PF0828-like"/>
    <property type="match status" value="1"/>
</dbReference>
<dbReference type="SUPFAM" id="SSF52402">
    <property type="entry name" value="Adenine nucleotide alpha hydrolases-like"/>
    <property type="match status" value="1"/>
</dbReference>
<evidence type="ECO:0000259" key="14">
    <source>
        <dbReference type="PROSITE" id="PS50835"/>
    </source>
</evidence>
<evidence type="ECO:0000256" key="1">
    <source>
        <dbReference type="ARBA" id="ARBA00005156"/>
    </source>
</evidence>
<dbReference type="PANTHER" id="PTHR12196:SF2">
    <property type="entry name" value="DIPHTHINE--AMMONIA LIGASE"/>
    <property type="match status" value="1"/>
</dbReference>
<dbReference type="InterPro" id="IPR035959">
    <property type="entry name" value="RutC-like_sf"/>
</dbReference>
<dbReference type="PROSITE" id="PS50835">
    <property type="entry name" value="IG_LIKE"/>
    <property type="match status" value="1"/>
</dbReference>
<evidence type="ECO:0000256" key="4">
    <source>
        <dbReference type="ARBA" id="ARBA00018426"/>
    </source>
</evidence>
<dbReference type="FunFam" id="3.90.1490.10:FF:000001">
    <property type="entry name" value="Diphthine--ammonia ligase"/>
    <property type="match status" value="1"/>
</dbReference>